<dbReference type="AlphaFoldDB" id="A0A1S9PAS9"/>
<accession>A0A1S9PAS9</accession>
<dbReference type="Gene3D" id="3.40.50.2000">
    <property type="entry name" value="Glycogen Phosphorylase B"/>
    <property type="match status" value="2"/>
</dbReference>
<proteinExistence type="predicted"/>
<evidence type="ECO:0000313" key="3">
    <source>
        <dbReference type="Proteomes" id="UP000189739"/>
    </source>
</evidence>
<dbReference type="STRING" id="1792845.BC343_10535"/>
<name>A0A1S9PAS9_9SPHI</name>
<gene>
    <name evidence="2" type="ORF">BC343_10535</name>
</gene>
<dbReference type="CDD" id="cd03801">
    <property type="entry name" value="GT4_PimA-like"/>
    <property type="match status" value="1"/>
</dbReference>
<dbReference type="GO" id="GO:0016757">
    <property type="term" value="F:glycosyltransferase activity"/>
    <property type="evidence" value="ECO:0007669"/>
    <property type="project" value="InterPro"/>
</dbReference>
<protein>
    <submittedName>
        <fullName evidence="2">Glycosyl transferase family 1</fullName>
    </submittedName>
</protein>
<dbReference type="InterPro" id="IPR001296">
    <property type="entry name" value="Glyco_trans_1"/>
</dbReference>
<keyword evidence="3" id="KW-1185">Reference proteome</keyword>
<keyword evidence="2" id="KW-0808">Transferase</keyword>
<reference evidence="2 3" key="1">
    <citation type="submission" date="2016-07" db="EMBL/GenBank/DDBJ databases">
        <title>Genomic analysis of zinc-resistant bacterium Mucilaginibacter pedocola TBZ30.</title>
        <authorList>
            <person name="Huang J."/>
            <person name="Tang J."/>
        </authorList>
    </citation>
    <scope>NUCLEOTIDE SEQUENCE [LARGE SCALE GENOMIC DNA]</scope>
    <source>
        <strain evidence="2 3">TBZ30</strain>
    </source>
</reference>
<evidence type="ECO:0000313" key="2">
    <source>
        <dbReference type="EMBL" id="OOQ58086.1"/>
    </source>
</evidence>
<dbReference type="SUPFAM" id="SSF53756">
    <property type="entry name" value="UDP-Glycosyltransferase/glycogen phosphorylase"/>
    <property type="match status" value="1"/>
</dbReference>
<comment type="caution">
    <text evidence="2">The sequence shown here is derived from an EMBL/GenBank/DDBJ whole genome shotgun (WGS) entry which is preliminary data.</text>
</comment>
<evidence type="ECO:0000259" key="1">
    <source>
        <dbReference type="Pfam" id="PF00534"/>
    </source>
</evidence>
<dbReference type="PANTHER" id="PTHR45947">
    <property type="entry name" value="SULFOQUINOVOSYL TRANSFERASE SQD2"/>
    <property type="match status" value="1"/>
</dbReference>
<dbReference type="InterPro" id="IPR050194">
    <property type="entry name" value="Glycosyltransferase_grp1"/>
</dbReference>
<dbReference type="EMBL" id="MBTF01000034">
    <property type="protein sequence ID" value="OOQ58086.1"/>
    <property type="molecule type" value="Genomic_DNA"/>
</dbReference>
<dbReference type="OrthoDB" id="9790710at2"/>
<organism evidence="2 3">
    <name type="scientific">Mucilaginibacter pedocola</name>
    <dbReference type="NCBI Taxonomy" id="1792845"/>
    <lineage>
        <taxon>Bacteria</taxon>
        <taxon>Pseudomonadati</taxon>
        <taxon>Bacteroidota</taxon>
        <taxon>Sphingobacteriia</taxon>
        <taxon>Sphingobacteriales</taxon>
        <taxon>Sphingobacteriaceae</taxon>
        <taxon>Mucilaginibacter</taxon>
    </lineage>
</organism>
<sequence length="386" mass="42313">MRKLAIVTTHPIQYYAPIFQLLAQRGNISIKVFYTWSQAADGPKNDPGFGRDVNWDIPLLNGYEYEFVENIAAEPGSHHAAGIVNPGLIDAISQWQPSALLVIGWAYRSHLAVLKHFNDKIPVLFRGDSTLLDQKPGLKSMLRLLYLRWVYSHVNYALYPGTNTKAYFEKYGLTDKQLVFAPHAVDNQRFAASRTNEAIALRQSLGIVEDEILVLFAGKLESKKSPDLLLEAFMKLNKAGVHLLIAGNGELETALKERAKAHPRIHFMGFQNQSAMPVLYQACNLFCLPSAGPNETWGLAINEAMACGKAILASNKTGCAIDLVRPGHNGEIFEAGNLQALYNSLAALCTSAEILSTLGKASLGIIANYNFSEIAEAIEATVCAGH</sequence>
<dbReference type="Proteomes" id="UP000189739">
    <property type="component" value="Unassembled WGS sequence"/>
</dbReference>
<dbReference type="Pfam" id="PF00534">
    <property type="entry name" value="Glycos_transf_1"/>
    <property type="match status" value="1"/>
</dbReference>
<dbReference type="PANTHER" id="PTHR45947:SF3">
    <property type="entry name" value="SULFOQUINOVOSYL TRANSFERASE SQD2"/>
    <property type="match status" value="1"/>
</dbReference>
<feature type="domain" description="Glycosyl transferase family 1" evidence="1">
    <location>
        <begin position="201"/>
        <end position="356"/>
    </location>
</feature>